<evidence type="ECO:0000256" key="10">
    <source>
        <dbReference type="SAM" id="MobiDB-lite"/>
    </source>
</evidence>
<evidence type="ECO:0000256" key="4">
    <source>
        <dbReference type="ARBA" id="ARBA00022771"/>
    </source>
</evidence>
<evidence type="ECO:0000256" key="5">
    <source>
        <dbReference type="ARBA" id="ARBA00022833"/>
    </source>
</evidence>
<dbReference type="PROSITE" id="PS00028">
    <property type="entry name" value="ZINC_FINGER_C2H2_1"/>
    <property type="match status" value="15"/>
</dbReference>
<feature type="domain" description="C2H2-type" evidence="11">
    <location>
        <begin position="455"/>
        <end position="482"/>
    </location>
</feature>
<feature type="domain" description="C2H2-type" evidence="11">
    <location>
        <begin position="123"/>
        <end position="150"/>
    </location>
</feature>
<keyword evidence="4 9" id="KW-0863">Zinc-finger</keyword>
<dbReference type="FunFam" id="3.30.160.60:FF:000624">
    <property type="entry name" value="zinc finger protein 697"/>
    <property type="match status" value="1"/>
</dbReference>
<dbReference type="SUPFAM" id="SSF57667">
    <property type="entry name" value="beta-beta-alpha zinc fingers"/>
    <property type="match status" value="10"/>
</dbReference>
<dbReference type="Pfam" id="PF13894">
    <property type="entry name" value="zf-C2H2_4"/>
    <property type="match status" value="1"/>
</dbReference>
<evidence type="ECO:0000256" key="9">
    <source>
        <dbReference type="PROSITE-ProRule" id="PRU00042"/>
    </source>
</evidence>
<evidence type="ECO:0000256" key="7">
    <source>
        <dbReference type="ARBA" id="ARBA00023163"/>
    </source>
</evidence>
<dbReference type="PROSITE" id="PS50157">
    <property type="entry name" value="ZINC_FINGER_C2H2_2"/>
    <property type="match status" value="17"/>
</dbReference>
<feature type="domain" description="C2H2-type" evidence="11">
    <location>
        <begin position="513"/>
        <end position="540"/>
    </location>
</feature>
<dbReference type="InterPro" id="IPR013087">
    <property type="entry name" value="Znf_C2H2_type"/>
</dbReference>
<evidence type="ECO:0000256" key="2">
    <source>
        <dbReference type="ARBA" id="ARBA00022723"/>
    </source>
</evidence>
<dbReference type="FunFam" id="3.30.160.60:FF:000100">
    <property type="entry name" value="Zinc finger 45-like"/>
    <property type="match status" value="1"/>
</dbReference>
<feature type="domain" description="C2H2-type" evidence="11">
    <location>
        <begin position="53"/>
        <end position="81"/>
    </location>
</feature>
<comment type="caution">
    <text evidence="12">The sequence shown here is derived from an EMBL/GenBank/DDBJ whole genome shotgun (WGS) entry which is preliminary data.</text>
</comment>
<keyword evidence="7" id="KW-0804">Transcription</keyword>
<dbReference type="FunFam" id="3.30.160.60:FF:000446">
    <property type="entry name" value="Zinc finger protein"/>
    <property type="match status" value="1"/>
</dbReference>
<feature type="domain" description="C2H2-type" evidence="11">
    <location>
        <begin position="178"/>
        <end position="201"/>
    </location>
</feature>
<keyword evidence="8" id="KW-0539">Nucleus</keyword>
<feature type="domain" description="C2H2-type" evidence="11">
    <location>
        <begin position="635"/>
        <end position="659"/>
    </location>
</feature>
<dbReference type="GO" id="GO:0006357">
    <property type="term" value="P:regulation of transcription by RNA polymerase II"/>
    <property type="evidence" value="ECO:0007669"/>
    <property type="project" value="UniProtKB-ARBA"/>
</dbReference>
<dbReference type="GO" id="GO:0048598">
    <property type="term" value="P:embryonic morphogenesis"/>
    <property type="evidence" value="ECO:0007669"/>
    <property type="project" value="UniProtKB-ARBA"/>
</dbReference>
<feature type="domain" description="C2H2-type" evidence="11">
    <location>
        <begin position="245"/>
        <end position="272"/>
    </location>
</feature>
<feature type="domain" description="C2H2-type" evidence="11">
    <location>
        <begin position="25"/>
        <end position="52"/>
    </location>
</feature>
<feature type="domain" description="C2H2-type" evidence="11">
    <location>
        <begin position="692"/>
        <end position="716"/>
    </location>
</feature>
<sequence length="716" mass="84250">MGKFFSQENENDFRESSKDVKKCGSNCEICKKKFRSRYHLKMHMPVHTGEKNYMCGICKKSYQQKWNLITHMARVHAKEKPFQCKDCGKSFGYSSHFKRHIKSHFVESMEVSEKVKEKILNPYNCKFCDKSFDSKYRLEMHVRKHSGIRPFMCDKCGMGFTTRRLINIHLSKHDAKEYVCDKCGSAFRDRREITQHLKQVHDIVGGSGEKCPELKNLIPCEVCGKEITRASMKKHINIHYRNRIYACRYCKKEFLESGQRLVHERKHTGEKPYVCDVCGKGHAQYGNLLTHRKRSHNMSGKPVRLKGNYNTRKESPPEASKSDPPDKECTDEALQEIMKMAGKWINRRFQESKHVKVQAPEETPSGEDFIPETHIPKRVRERDTAMHQVKKRMNHRIFQKMVEDLEDASPETKAVVDRIKESSKDGKIDTLRELLKVRDLPDGKVMRTSDGKRYWFCWNCSGKFANRHLLARHLLIHEPEQDRPYKCEICQKTFTQSNNYKEHLMSHRNENQFYCEKCGSGFRHKSHFNVHVRKHEEPIPNAKPRKFQCSHCEKRFHTNFHRNEHARTHTREKPYLCKICGGQFGALSTLNRHTQTHADVRYQCQICLKFFKQKSSLKRHQTVHSEGPVNRVFCECGKSFSQRTSLKKHKMICESRSEPVVKPFGCQLCTKKFLNKSDLKRHTATHNSEKKFKCNICLLRLKTEETLSRHLRKHVT</sequence>
<dbReference type="Pfam" id="PF00096">
    <property type="entry name" value="zf-C2H2"/>
    <property type="match status" value="6"/>
</dbReference>
<gene>
    <name evidence="12" type="ORF">PYX00_007905</name>
</gene>
<accession>A0AAW2HLJ4</accession>
<feature type="region of interest" description="Disordered" evidence="10">
    <location>
        <begin position="290"/>
        <end position="329"/>
    </location>
</feature>
<dbReference type="Gene3D" id="3.30.160.60">
    <property type="entry name" value="Classic Zinc Finger"/>
    <property type="match status" value="14"/>
</dbReference>
<proteinExistence type="predicted"/>
<evidence type="ECO:0000256" key="1">
    <source>
        <dbReference type="ARBA" id="ARBA00004123"/>
    </source>
</evidence>
<feature type="domain" description="C2H2-type" evidence="11">
    <location>
        <begin position="664"/>
        <end position="691"/>
    </location>
</feature>
<reference evidence="12" key="1">
    <citation type="journal article" date="2024" name="Gigascience">
        <title>Chromosome-level genome of the poultry shaft louse Menopon gallinae provides insight into the host-switching and adaptive evolution of parasitic lice.</title>
        <authorList>
            <person name="Xu Y."/>
            <person name="Ma L."/>
            <person name="Liu S."/>
            <person name="Liang Y."/>
            <person name="Liu Q."/>
            <person name="He Z."/>
            <person name="Tian L."/>
            <person name="Duan Y."/>
            <person name="Cai W."/>
            <person name="Li H."/>
            <person name="Song F."/>
        </authorList>
    </citation>
    <scope>NUCLEOTIDE SEQUENCE</scope>
    <source>
        <strain evidence="12">Cailab_2023a</strain>
    </source>
</reference>
<feature type="domain" description="C2H2-type" evidence="11">
    <location>
        <begin position="602"/>
        <end position="625"/>
    </location>
</feature>
<dbReference type="FunFam" id="3.30.160.60:FF:001289">
    <property type="entry name" value="Zinc finger protein 574"/>
    <property type="match status" value="1"/>
</dbReference>
<feature type="compositionally biased region" description="Basic and acidic residues" evidence="10">
    <location>
        <begin position="311"/>
        <end position="329"/>
    </location>
</feature>
<feature type="domain" description="C2H2-type" evidence="11">
    <location>
        <begin position="485"/>
        <end position="512"/>
    </location>
</feature>
<evidence type="ECO:0000256" key="3">
    <source>
        <dbReference type="ARBA" id="ARBA00022737"/>
    </source>
</evidence>
<comment type="subcellular location">
    <subcellularLocation>
        <location evidence="1">Nucleus</location>
    </subcellularLocation>
</comment>
<dbReference type="AlphaFoldDB" id="A0AAW2HLJ4"/>
<evidence type="ECO:0000313" key="12">
    <source>
        <dbReference type="EMBL" id="KAL0270516.1"/>
    </source>
</evidence>
<feature type="domain" description="C2H2-type" evidence="11">
    <location>
        <begin position="151"/>
        <end position="178"/>
    </location>
</feature>
<dbReference type="PANTHER" id="PTHR24379:SF121">
    <property type="entry name" value="C2H2-TYPE DOMAIN-CONTAINING PROTEIN"/>
    <property type="match status" value="1"/>
</dbReference>
<feature type="domain" description="C2H2-type" evidence="11">
    <location>
        <begin position="575"/>
        <end position="602"/>
    </location>
</feature>
<keyword evidence="3" id="KW-0677">Repeat</keyword>
<keyword evidence="6" id="KW-0805">Transcription regulation</keyword>
<feature type="domain" description="C2H2-type" evidence="11">
    <location>
        <begin position="273"/>
        <end position="301"/>
    </location>
</feature>
<dbReference type="InterPro" id="IPR036236">
    <property type="entry name" value="Znf_C2H2_sf"/>
</dbReference>
<feature type="domain" description="C2H2-type" evidence="11">
    <location>
        <begin position="547"/>
        <end position="574"/>
    </location>
</feature>
<keyword evidence="2" id="KW-0479">Metal-binding</keyword>
<dbReference type="GO" id="GO:0005634">
    <property type="term" value="C:nucleus"/>
    <property type="evidence" value="ECO:0007669"/>
    <property type="project" value="UniProtKB-SubCell"/>
</dbReference>
<keyword evidence="5" id="KW-0862">Zinc</keyword>
<evidence type="ECO:0000256" key="6">
    <source>
        <dbReference type="ARBA" id="ARBA00023015"/>
    </source>
</evidence>
<protein>
    <recommendedName>
        <fullName evidence="11">C2H2-type domain-containing protein</fullName>
    </recommendedName>
</protein>
<evidence type="ECO:0000256" key="8">
    <source>
        <dbReference type="ARBA" id="ARBA00023242"/>
    </source>
</evidence>
<evidence type="ECO:0000259" key="11">
    <source>
        <dbReference type="PROSITE" id="PS50157"/>
    </source>
</evidence>
<dbReference type="FunFam" id="3.30.160.60:FF:002343">
    <property type="entry name" value="Zinc finger protein 33A"/>
    <property type="match status" value="1"/>
</dbReference>
<dbReference type="EMBL" id="JARGDH010000004">
    <property type="protein sequence ID" value="KAL0270516.1"/>
    <property type="molecule type" value="Genomic_DNA"/>
</dbReference>
<dbReference type="FunFam" id="3.30.160.60:FF:000096">
    <property type="entry name" value="Zinc finger and BTB domain-containing protein 18 isoform 1"/>
    <property type="match status" value="1"/>
</dbReference>
<dbReference type="GO" id="GO:0008270">
    <property type="term" value="F:zinc ion binding"/>
    <property type="evidence" value="ECO:0007669"/>
    <property type="project" value="UniProtKB-KW"/>
</dbReference>
<dbReference type="FunFam" id="3.30.160.60:FF:000065">
    <property type="entry name" value="B-cell CLL/lymphoma 6, member B"/>
    <property type="match status" value="1"/>
</dbReference>
<dbReference type="SMART" id="SM00355">
    <property type="entry name" value="ZnF_C2H2"/>
    <property type="match status" value="17"/>
</dbReference>
<organism evidence="12">
    <name type="scientific">Menopon gallinae</name>
    <name type="common">poultry shaft louse</name>
    <dbReference type="NCBI Taxonomy" id="328185"/>
    <lineage>
        <taxon>Eukaryota</taxon>
        <taxon>Metazoa</taxon>
        <taxon>Ecdysozoa</taxon>
        <taxon>Arthropoda</taxon>
        <taxon>Hexapoda</taxon>
        <taxon>Insecta</taxon>
        <taxon>Pterygota</taxon>
        <taxon>Neoptera</taxon>
        <taxon>Paraneoptera</taxon>
        <taxon>Psocodea</taxon>
        <taxon>Troctomorpha</taxon>
        <taxon>Phthiraptera</taxon>
        <taxon>Amblycera</taxon>
        <taxon>Menoponidae</taxon>
        <taxon>Menopon</taxon>
    </lineage>
</organism>
<dbReference type="PANTHER" id="PTHR24379">
    <property type="entry name" value="KRAB AND ZINC FINGER DOMAIN-CONTAINING"/>
    <property type="match status" value="1"/>
</dbReference>
<feature type="domain" description="C2H2-type" evidence="11">
    <location>
        <begin position="82"/>
        <end position="109"/>
    </location>
</feature>
<name>A0AAW2HLJ4_9NEOP</name>